<comment type="caution">
    <text evidence="1">The sequence shown here is derived from an EMBL/GenBank/DDBJ whole genome shotgun (WGS) entry which is preliminary data.</text>
</comment>
<protein>
    <recommendedName>
        <fullName evidence="3">WYL domain-containing protein</fullName>
    </recommendedName>
</protein>
<dbReference type="Proteomes" id="UP001221189">
    <property type="component" value="Unassembled WGS sequence"/>
</dbReference>
<evidence type="ECO:0008006" key="3">
    <source>
        <dbReference type="Google" id="ProtNLM"/>
    </source>
</evidence>
<dbReference type="EMBL" id="JAQQXT010000002">
    <property type="protein sequence ID" value="MDC8770944.1"/>
    <property type="molecule type" value="Genomic_DNA"/>
</dbReference>
<dbReference type="PROSITE" id="PS52050">
    <property type="entry name" value="WYL"/>
    <property type="match status" value="1"/>
</dbReference>
<reference evidence="1 2" key="1">
    <citation type="submission" date="2022-10" db="EMBL/GenBank/DDBJ databases">
        <title>Paucibacter sp. hw1 Genome sequencing.</title>
        <authorList>
            <person name="Park S."/>
        </authorList>
    </citation>
    <scope>NUCLEOTIDE SEQUENCE [LARGE SCALE GENOMIC DNA]</scope>
    <source>
        <strain evidence="2">hw1</strain>
    </source>
</reference>
<sequence length="95" mass="10483">MSIAIAIQNRNLLSFSYDGLRRVVEPHTLGRDTKGHMALRAYQVAGGSESGEHVGWKMFHVDEMFGASVQSQVFAGPRSGYKRGDKAFQTILAQL</sequence>
<proteinExistence type="predicted"/>
<evidence type="ECO:0000313" key="1">
    <source>
        <dbReference type="EMBL" id="MDC8770944.1"/>
    </source>
</evidence>
<organism evidence="1 2">
    <name type="scientific">Roseateles albus</name>
    <dbReference type="NCBI Taxonomy" id="2987525"/>
    <lineage>
        <taxon>Bacteria</taxon>
        <taxon>Pseudomonadati</taxon>
        <taxon>Pseudomonadota</taxon>
        <taxon>Betaproteobacteria</taxon>
        <taxon>Burkholderiales</taxon>
        <taxon>Sphaerotilaceae</taxon>
        <taxon>Roseateles</taxon>
    </lineage>
</organism>
<keyword evidence="2" id="KW-1185">Reference proteome</keyword>
<accession>A0ABT5KBJ6</accession>
<name>A0ABT5KBJ6_9BURK</name>
<dbReference type="RefSeq" id="WP_273599298.1">
    <property type="nucleotide sequence ID" value="NZ_JAQQXT010000002.1"/>
</dbReference>
<evidence type="ECO:0000313" key="2">
    <source>
        <dbReference type="Proteomes" id="UP001221189"/>
    </source>
</evidence>
<gene>
    <name evidence="1" type="ORF">PRZ03_05120</name>
</gene>